<dbReference type="SUPFAM" id="SSF55159">
    <property type="entry name" value="eIF1-like"/>
    <property type="match status" value="1"/>
</dbReference>
<dbReference type="EMBL" id="JASJQH010001826">
    <property type="protein sequence ID" value="KAK9760753.1"/>
    <property type="molecule type" value="Genomic_DNA"/>
</dbReference>
<dbReference type="Pfam" id="PF01253">
    <property type="entry name" value="SUI1"/>
    <property type="match status" value="1"/>
</dbReference>
<accession>A0ABR2WGW9</accession>
<protein>
    <recommendedName>
        <fullName evidence="1">SUI1 domain-containing protein</fullName>
    </recommendedName>
</protein>
<evidence type="ECO:0000313" key="3">
    <source>
        <dbReference type="Proteomes" id="UP001479436"/>
    </source>
</evidence>
<keyword evidence="3" id="KW-1185">Reference proteome</keyword>
<comment type="caution">
    <text evidence="2">The sequence shown here is derived from an EMBL/GenBank/DDBJ whole genome shotgun (WGS) entry which is preliminary data.</text>
</comment>
<dbReference type="PANTHER" id="PTHR10388">
    <property type="entry name" value="EUKARYOTIC TRANSLATION INITIATION FACTOR SUI1"/>
    <property type="match status" value="1"/>
</dbReference>
<evidence type="ECO:0000313" key="2">
    <source>
        <dbReference type="EMBL" id="KAK9760753.1"/>
    </source>
</evidence>
<proteinExistence type="predicted"/>
<name>A0ABR2WGW9_9FUNG</name>
<reference evidence="2 3" key="1">
    <citation type="submission" date="2023-04" db="EMBL/GenBank/DDBJ databases">
        <title>Genome of Basidiobolus ranarum AG-B5.</title>
        <authorList>
            <person name="Stajich J.E."/>
            <person name="Carter-House D."/>
            <person name="Gryganskyi A."/>
        </authorList>
    </citation>
    <scope>NUCLEOTIDE SEQUENCE [LARGE SCALE GENOMIC DNA]</scope>
    <source>
        <strain evidence="2 3">AG-B5</strain>
    </source>
</reference>
<organism evidence="2 3">
    <name type="scientific">Basidiobolus ranarum</name>
    <dbReference type="NCBI Taxonomy" id="34480"/>
    <lineage>
        <taxon>Eukaryota</taxon>
        <taxon>Fungi</taxon>
        <taxon>Fungi incertae sedis</taxon>
        <taxon>Zoopagomycota</taxon>
        <taxon>Entomophthoromycotina</taxon>
        <taxon>Basidiobolomycetes</taxon>
        <taxon>Basidiobolales</taxon>
        <taxon>Basidiobolaceae</taxon>
        <taxon>Basidiobolus</taxon>
    </lineage>
</organism>
<sequence length="67" mass="7532">MLDYFFAGNVEIDRGKTGTVIYCNGTIVEDEELGEVIQLQGDQRIKVATFLVQQGITKKELIKIHGF</sequence>
<dbReference type="Proteomes" id="UP001479436">
    <property type="component" value="Unassembled WGS sequence"/>
</dbReference>
<feature type="domain" description="SUI1" evidence="1">
    <location>
        <begin position="23"/>
        <end position="55"/>
    </location>
</feature>
<gene>
    <name evidence="2" type="ORF">K7432_014886</name>
</gene>
<dbReference type="InterPro" id="IPR001950">
    <property type="entry name" value="SUI1"/>
</dbReference>
<dbReference type="PROSITE" id="PS50296">
    <property type="entry name" value="SUI1"/>
    <property type="match status" value="1"/>
</dbReference>
<dbReference type="InterPro" id="IPR036877">
    <property type="entry name" value="SUI1_dom_sf"/>
</dbReference>
<evidence type="ECO:0000259" key="1">
    <source>
        <dbReference type="PROSITE" id="PS50296"/>
    </source>
</evidence>
<dbReference type="Gene3D" id="3.30.780.10">
    <property type="entry name" value="SUI1-like domain"/>
    <property type="match status" value="1"/>
</dbReference>